<dbReference type="GO" id="GO:0003700">
    <property type="term" value="F:DNA-binding transcription factor activity"/>
    <property type="evidence" value="ECO:0007669"/>
    <property type="project" value="TreeGrafter"/>
</dbReference>
<name>A0AAW9GGF5_BACTU</name>
<dbReference type="InterPro" id="IPR010982">
    <property type="entry name" value="Lambda_DNA-bd_dom_sf"/>
</dbReference>
<dbReference type="RefSeq" id="WP_320480861.1">
    <property type="nucleotide sequence ID" value="NZ_JAXCMD010000001.1"/>
</dbReference>
<dbReference type="PANTHER" id="PTHR46797">
    <property type="entry name" value="HTH-TYPE TRANSCRIPTIONAL REGULATOR"/>
    <property type="match status" value="1"/>
</dbReference>
<dbReference type="Gene3D" id="1.10.260.40">
    <property type="entry name" value="lambda repressor-like DNA-binding domains"/>
    <property type="match status" value="1"/>
</dbReference>
<accession>A0AAW9GGF5</accession>
<gene>
    <name evidence="3" type="ORF">SOH20_05935</name>
</gene>
<dbReference type="GO" id="GO:0003677">
    <property type="term" value="F:DNA binding"/>
    <property type="evidence" value="ECO:0007669"/>
    <property type="project" value="UniProtKB-KW"/>
</dbReference>
<dbReference type="GO" id="GO:0005829">
    <property type="term" value="C:cytosol"/>
    <property type="evidence" value="ECO:0007669"/>
    <property type="project" value="TreeGrafter"/>
</dbReference>
<proteinExistence type="predicted"/>
<sequence length="85" mass="9907">MEHHETLGMIVKKSRQNKKLRQIEVSKSASISRNYLSDIENDRYTPSLKTFIRLASVLELDLNLLIKMTEIQVNKREEDSKCTIS</sequence>
<dbReference type="PANTHER" id="PTHR46797:SF1">
    <property type="entry name" value="METHYLPHOSPHONATE SYNTHASE"/>
    <property type="match status" value="1"/>
</dbReference>
<comment type="caution">
    <text evidence="3">The sequence shown here is derived from an EMBL/GenBank/DDBJ whole genome shotgun (WGS) entry which is preliminary data.</text>
</comment>
<protein>
    <submittedName>
        <fullName evidence="3">Helix-turn-helix transcriptional regulator</fullName>
    </submittedName>
</protein>
<dbReference type="AlphaFoldDB" id="A0AAW9GGF5"/>
<dbReference type="InterPro" id="IPR001387">
    <property type="entry name" value="Cro/C1-type_HTH"/>
</dbReference>
<dbReference type="EMBL" id="JAXCMD010000001">
    <property type="protein sequence ID" value="MDY0850462.1"/>
    <property type="molecule type" value="Genomic_DNA"/>
</dbReference>
<evidence type="ECO:0000313" key="3">
    <source>
        <dbReference type="EMBL" id="MDY0850462.1"/>
    </source>
</evidence>
<dbReference type="SUPFAM" id="SSF47413">
    <property type="entry name" value="lambda repressor-like DNA-binding domains"/>
    <property type="match status" value="1"/>
</dbReference>
<organism evidence="3 4">
    <name type="scientific">Bacillus thuringiensis</name>
    <dbReference type="NCBI Taxonomy" id="1428"/>
    <lineage>
        <taxon>Bacteria</taxon>
        <taxon>Bacillati</taxon>
        <taxon>Bacillota</taxon>
        <taxon>Bacilli</taxon>
        <taxon>Bacillales</taxon>
        <taxon>Bacillaceae</taxon>
        <taxon>Bacillus</taxon>
        <taxon>Bacillus cereus group</taxon>
    </lineage>
</organism>
<dbReference type="Pfam" id="PF01381">
    <property type="entry name" value="HTH_3"/>
    <property type="match status" value="1"/>
</dbReference>
<dbReference type="CDD" id="cd00093">
    <property type="entry name" value="HTH_XRE"/>
    <property type="match status" value="1"/>
</dbReference>
<dbReference type="InterPro" id="IPR050807">
    <property type="entry name" value="TransReg_Diox_bact_type"/>
</dbReference>
<feature type="domain" description="HTH cro/C1-type" evidence="2">
    <location>
        <begin position="11"/>
        <end position="65"/>
    </location>
</feature>
<dbReference type="PROSITE" id="PS50943">
    <property type="entry name" value="HTH_CROC1"/>
    <property type="match status" value="1"/>
</dbReference>
<evidence type="ECO:0000313" key="4">
    <source>
        <dbReference type="Proteomes" id="UP001274571"/>
    </source>
</evidence>
<reference evidence="3" key="1">
    <citation type="submission" date="2023-11" db="EMBL/GenBank/DDBJ databases">
        <title>Genome Sequence of Bacillus thuringiensis stain BLB 30AF.</title>
        <authorList>
            <person name="Farhat A."/>
        </authorList>
    </citation>
    <scope>NUCLEOTIDE SEQUENCE</scope>
    <source>
        <strain evidence="3">BLB30AF</strain>
    </source>
</reference>
<evidence type="ECO:0000259" key="2">
    <source>
        <dbReference type="PROSITE" id="PS50943"/>
    </source>
</evidence>
<evidence type="ECO:0000256" key="1">
    <source>
        <dbReference type="ARBA" id="ARBA00023125"/>
    </source>
</evidence>
<keyword evidence="1" id="KW-0238">DNA-binding</keyword>
<dbReference type="SMART" id="SM00530">
    <property type="entry name" value="HTH_XRE"/>
    <property type="match status" value="1"/>
</dbReference>
<dbReference type="Proteomes" id="UP001274571">
    <property type="component" value="Unassembled WGS sequence"/>
</dbReference>